<feature type="compositionally biased region" description="Low complexity" evidence="1">
    <location>
        <begin position="377"/>
        <end position="394"/>
    </location>
</feature>
<evidence type="ECO:0000313" key="3">
    <source>
        <dbReference type="EMBL" id="SPO21485.1"/>
    </source>
</evidence>
<evidence type="ECO:0000256" key="1">
    <source>
        <dbReference type="SAM" id="MobiDB-lite"/>
    </source>
</evidence>
<sequence length="394" mass="41832">MSQPNTAAIAVASIFGGIALIFVAYKTYRKVWNCMHRPEQLPPISQPPTAYHGGVVMSTVSEIPTFHSIRRPGSSHDYLAASSASNVTSPQPDGLTSTSTSEMPSPSIRALDSVVLSSPSDIYDPHYRGASTISSSSSTMTLKRSYLKSASASQLSYLSNSSRRESYLPHSPLNRDSIQIIPPQPLGFGGNMAMATDQKTLAFSTSSGIGAPEDFTSGLVWTDPSDQGSRSRSSHRPHLAQQSRQRYLMEGPMSARNSEAPSLLRSSQSSPLAQTMPLDHSPDGESPFGNVTPSESQQENTHSGSRLESKPSIINSQLLGAKDSPLQRLQSNAGQAQPPPHTRLPSDGNSNRSDSDASPILSPFVHHSSPPSMGEGAASNSSESSSADASAPTR</sequence>
<keyword evidence="2" id="KW-0472">Membrane</keyword>
<keyword evidence="2" id="KW-0812">Transmembrane</keyword>
<feature type="region of interest" description="Disordered" evidence="1">
    <location>
        <begin position="214"/>
        <end position="310"/>
    </location>
</feature>
<feature type="transmembrane region" description="Helical" evidence="2">
    <location>
        <begin position="6"/>
        <end position="25"/>
    </location>
</feature>
<evidence type="ECO:0000313" key="4">
    <source>
        <dbReference type="Proteomes" id="UP000324022"/>
    </source>
</evidence>
<dbReference type="AlphaFoldDB" id="A0A5C3DT35"/>
<protein>
    <submittedName>
        <fullName evidence="3">Uncharacterized protein</fullName>
    </submittedName>
</protein>
<accession>A0A5C3DT35</accession>
<feature type="compositionally biased region" description="Polar residues" evidence="1">
    <location>
        <begin position="82"/>
        <end position="95"/>
    </location>
</feature>
<feature type="region of interest" description="Disordered" evidence="1">
    <location>
        <begin position="80"/>
        <end position="106"/>
    </location>
</feature>
<proteinExistence type="predicted"/>
<keyword evidence="4" id="KW-1185">Reference proteome</keyword>
<keyword evidence="2" id="KW-1133">Transmembrane helix</keyword>
<feature type="compositionally biased region" description="Polar residues" evidence="1">
    <location>
        <begin position="289"/>
        <end position="310"/>
    </location>
</feature>
<organism evidence="3 4">
    <name type="scientific">Ustilago trichophora</name>
    <dbReference type="NCBI Taxonomy" id="86804"/>
    <lineage>
        <taxon>Eukaryota</taxon>
        <taxon>Fungi</taxon>
        <taxon>Dikarya</taxon>
        <taxon>Basidiomycota</taxon>
        <taxon>Ustilaginomycotina</taxon>
        <taxon>Ustilaginomycetes</taxon>
        <taxon>Ustilaginales</taxon>
        <taxon>Ustilaginaceae</taxon>
        <taxon>Ustilago</taxon>
    </lineage>
</organism>
<reference evidence="3 4" key="1">
    <citation type="submission" date="2018-03" db="EMBL/GenBank/DDBJ databases">
        <authorList>
            <person name="Guldener U."/>
        </authorList>
    </citation>
    <scope>NUCLEOTIDE SEQUENCE [LARGE SCALE GENOMIC DNA]</scope>
    <source>
        <strain evidence="3 4">NBRC100155</strain>
    </source>
</reference>
<dbReference type="Proteomes" id="UP000324022">
    <property type="component" value="Unassembled WGS sequence"/>
</dbReference>
<feature type="compositionally biased region" description="Low complexity" evidence="1">
    <location>
        <begin position="258"/>
        <end position="274"/>
    </location>
</feature>
<name>A0A5C3DT35_9BASI</name>
<feature type="region of interest" description="Disordered" evidence="1">
    <location>
        <begin position="328"/>
        <end position="394"/>
    </location>
</feature>
<dbReference type="OrthoDB" id="3366429at2759"/>
<evidence type="ECO:0000256" key="2">
    <source>
        <dbReference type="SAM" id="Phobius"/>
    </source>
</evidence>
<gene>
    <name evidence="3" type="ORF">UTRI_00972_B</name>
</gene>
<dbReference type="EMBL" id="OOIN01000003">
    <property type="protein sequence ID" value="SPO21485.1"/>
    <property type="molecule type" value="Genomic_DNA"/>
</dbReference>